<dbReference type="InterPro" id="IPR025799">
    <property type="entry name" value="Arg_MeTrfase"/>
</dbReference>
<dbReference type="EMBL" id="JAEFCI010011008">
    <property type="protein sequence ID" value="KAG5456875.1"/>
    <property type="molecule type" value="Genomic_DNA"/>
</dbReference>
<evidence type="ECO:0000256" key="2">
    <source>
        <dbReference type="ARBA" id="ARBA00022691"/>
    </source>
</evidence>
<dbReference type="PANTHER" id="PTHR11006:SF10">
    <property type="entry name" value="HISTONE-ARGININE METHYLTRANSFERASE CARMER-RELATED"/>
    <property type="match status" value="1"/>
</dbReference>
<evidence type="ECO:0000256" key="4">
    <source>
        <dbReference type="ARBA" id="ARBA00023163"/>
    </source>
</evidence>
<name>A0A8H8DFS3_9FUNG</name>
<dbReference type="Gene3D" id="3.40.50.150">
    <property type="entry name" value="Vaccinia Virus protein VP39"/>
    <property type="match status" value="1"/>
</dbReference>
<accession>A0A8H8DFS3</accession>
<keyword evidence="7" id="KW-1185">Reference proteome</keyword>
<evidence type="ECO:0000256" key="1">
    <source>
        <dbReference type="ARBA" id="ARBA00011925"/>
    </source>
</evidence>
<dbReference type="CDD" id="cd02440">
    <property type="entry name" value="AdoMet_MTases"/>
    <property type="match status" value="1"/>
</dbReference>
<comment type="caution">
    <text evidence="6">The sequence shown here is derived from an EMBL/GenBank/DDBJ whole genome shotgun (WGS) entry which is preliminary data.</text>
</comment>
<dbReference type="GO" id="GO:0035242">
    <property type="term" value="F:protein-arginine omega-N asymmetric methyltransferase activity"/>
    <property type="evidence" value="ECO:0007669"/>
    <property type="project" value="UniProtKB-EC"/>
</dbReference>
<evidence type="ECO:0000256" key="5">
    <source>
        <dbReference type="ARBA" id="ARBA00049086"/>
    </source>
</evidence>
<comment type="catalytic activity">
    <reaction evidence="5">
        <text>L-arginyl-[protein] + 2 S-adenosyl-L-methionine = N(omega),N(omega)-dimethyl-L-arginyl-[protein] + 2 S-adenosyl-L-homocysteine + 2 H(+)</text>
        <dbReference type="Rhea" id="RHEA:48096"/>
        <dbReference type="Rhea" id="RHEA-COMP:10532"/>
        <dbReference type="Rhea" id="RHEA-COMP:11991"/>
        <dbReference type="ChEBI" id="CHEBI:15378"/>
        <dbReference type="ChEBI" id="CHEBI:29965"/>
        <dbReference type="ChEBI" id="CHEBI:57856"/>
        <dbReference type="ChEBI" id="CHEBI:59789"/>
        <dbReference type="ChEBI" id="CHEBI:61897"/>
        <dbReference type="EC" id="2.1.1.319"/>
    </reaction>
</comment>
<dbReference type="OrthoDB" id="7848332at2759"/>
<keyword evidence="4" id="KW-0804">Transcription</keyword>
<organism evidence="6 7">
    <name type="scientific">Olpidium bornovanus</name>
    <dbReference type="NCBI Taxonomy" id="278681"/>
    <lineage>
        <taxon>Eukaryota</taxon>
        <taxon>Fungi</taxon>
        <taxon>Fungi incertae sedis</taxon>
        <taxon>Olpidiomycota</taxon>
        <taxon>Olpidiomycotina</taxon>
        <taxon>Olpidiomycetes</taxon>
        <taxon>Olpidiales</taxon>
        <taxon>Olpidiaceae</taxon>
        <taxon>Olpidium</taxon>
    </lineage>
</organism>
<reference evidence="6 7" key="1">
    <citation type="journal article" name="Sci. Rep.">
        <title>Genome-scale phylogenetic analyses confirm Olpidium as the closest living zoosporic fungus to the non-flagellated, terrestrial fungi.</title>
        <authorList>
            <person name="Chang Y."/>
            <person name="Rochon D."/>
            <person name="Sekimoto S."/>
            <person name="Wang Y."/>
            <person name="Chovatia M."/>
            <person name="Sandor L."/>
            <person name="Salamov A."/>
            <person name="Grigoriev I.V."/>
            <person name="Stajich J.E."/>
            <person name="Spatafora J.W."/>
        </authorList>
    </citation>
    <scope>NUCLEOTIDE SEQUENCE [LARGE SCALE GENOMIC DNA]</scope>
    <source>
        <strain evidence="6">S191</strain>
    </source>
</reference>
<evidence type="ECO:0000256" key="3">
    <source>
        <dbReference type="ARBA" id="ARBA00023015"/>
    </source>
</evidence>
<gene>
    <name evidence="6" type="ORF">BJ554DRAFT_3253</name>
</gene>
<evidence type="ECO:0000313" key="6">
    <source>
        <dbReference type="EMBL" id="KAG5456875.1"/>
    </source>
</evidence>
<dbReference type="GO" id="GO:0070611">
    <property type="term" value="F:histone H3R2 methyltransferase activity"/>
    <property type="evidence" value="ECO:0007669"/>
    <property type="project" value="TreeGrafter"/>
</dbReference>
<dbReference type="Proteomes" id="UP000673691">
    <property type="component" value="Unassembled WGS sequence"/>
</dbReference>
<keyword evidence="3" id="KW-0805">Transcription regulation</keyword>
<dbReference type="InterPro" id="IPR029063">
    <property type="entry name" value="SAM-dependent_MTases_sf"/>
</dbReference>
<evidence type="ECO:0000313" key="7">
    <source>
        <dbReference type="Proteomes" id="UP000673691"/>
    </source>
</evidence>
<proteinExistence type="predicted"/>
<dbReference type="SUPFAM" id="SSF53335">
    <property type="entry name" value="S-adenosyl-L-methionine-dependent methyltransferases"/>
    <property type="match status" value="1"/>
</dbReference>
<sequence>MHEHRHFRNKLVLDVGAGSGILSFFAAQAGARGWAVEASAVADKMRTIVDNADRGGANPWMKGKVTVVKGELSYC</sequence>
<dbReference type="AlphaFoldDB" id="A0A8H8DFS3"/>
<protein>
    <recommendedName>
        <fullName evidence="1">type I protein arginine methyltransferase</fullName>
        <ecNumber evidence="1">2.1.1.319</ecNumber>
    </recommendedName>
</protein>
<keyword evidence="2" id="KW-0949">S-adenosyl-L-methionine</keyword>
<dbReference type="EC" id="2.1.1.319" evidence="1"/>
<dbReference type="PANTHER" id="PTHR11006">
    <property type="entry name" value="PROTEIN ARGININE N-METHYLTRANSFERASE"/>
    <property type="match status" value="1"/>
</dbReference>